<protein>
    <submittedName>
        <fullName evidence="1">Spermine synthase</fullName>
    </submittedName>
</protein>
<name>A0A2P2LTM0_RHIMU</name>
<accession>A0A2P2LTM0</accession>
<evidence type="ECO:0000313" key="1">
    <source>
        <dbReference type="EMBL" id="MBX21328.1"/>
    </source>
</evidence>
<sequence>MDDGLSTKIYLRIGSFSYILWYDSYLLQYLMQWCDWISPMLKRRVTSRFLEPCKSY</sequence>
<dbReference type="EMBL" id="GGEC01040844">
    <property type="protein sequence ID" value="MBX21328.1"/>
    <property type="molecule type" value="Transcribed_RNA"/>
</dbReference>
<reference evidence="1" key="1">
    <citation type="submission" date="2018-02" db="EMBL/GenBank/DDBJ databases">
        <title>Rhizophora mucronata_Transcriptome.</title>
        <authorList>
            <person name="Meera S.P."/>
            <person name="Sreeshan A."/>
            <person name="Augustine A."/>
        </authorList>
    </citation>
    <scope>NUCLEOTIDE SEQUENCE</scope>
    <source>
        <tissue evidence="1">Leaf</tissue>
    </source>
</reference>
<dbReference type="AlphaFoldDB" id="A0A2P2LTM0"/>
<organism evidence="1">
    <name type="scientific">Rhizophora mucronata</name>
    <name type="common">Asiatic mangrove</name>
    <dbReference type="NCBI Taxonomy" id="61149"/>
    <lineage>
        <taxon>Eukaryota</taxon>
        <taxon>Viridiplantae</taxon>
        <taxon>Streptophyta</taxon>
        <taxon>Embryophyta</taxon>
        <taxon>Tracheophyta</taxon>
        <taxon>Spermatophyta</taxon>
        <taxon>Magnoliopsida</taxon>
        <taxon>eudicotyledons</taxon>
        <taxon>Gunneridae</taxon>
        <taxon>Pentapetalae</taxon>
        <taxon>rosids</taxon>
        <taxon>fabids</taxon>
        <taxon>Malpighiales</taxon>
        <taxon>Rhizophoraceae</taxon>
        <taxon>Rhizophora</taxon>
    </lineage>
</organism>
<proteinExistence type="predicted"/>